<evidence type="ECO:0000256" key="4">
    <source>
        <dbReference type="SAM" id="SignalP"/>
    </source>
</evidence>
<dbReference type="Pfam" id="PF01464">
    <property type="entry name" value="SLT"/>
    <property type="match status" value="1"/>
</dbReference>
<evidence type="ECO:0000256" key="3">
    <source>
        <dbReference type="SAM" id="MobiDB-lite"/>
    </source>
</evidence>
<proteinExistence type="inferred from homology"/>
<dbReference type="InterPro" id="IPR023346">
    <property type="entry name" value="Lysozyme-like_dom_sf"/>
</dbReference>
<dbReference type="PANTHER" id="PTHR37423">
    <property type="entry name" value="SOLUBLE LYTIC MUREIN TRANSGLYCOSYLASE-RELATED"/>
    <property type="match status" value="1"/>
</dbReference>
<comment type="caution">
    <text evidence="6">The sequence shown here is derived from an EMBL/GenBank/DDBJ whole genome shotgun (WGS) entry which is preliminary data.</text>
</comment>
<name>A0A2W5K8A5_ANCNO</name>
<feature type="compositionally biased region" description="Pro residues" evidence="3">
    <location>
        <begin position="32"/>
        <end position="41"/>
    </location>
</feature>
<protein>
    <submittedName>
        <fullName evidence="6">Transglycosylase</fullName>
    </submittedName>
</protein>
<evidence type="ECO:0000259" key="5">
    <source>
        <dbReference type="Pfam" id="PF01464"/>
    </source>
</evidence>
<feature type="domain" description="Transglycosylase SLT" evidence="5">
    <location>
        <begin position="78"/>
        <end position="179"/>
    </location>
</feature>
<accession>A0A2W5K8A5</accession>
<evidence type="ECO:0000313" key="7">
    <source>
        <dbReference type="Proteomes" id="UP000249577"/>
    </source>
</evidence>
<dbReference type="Gene3D" id="1.10.530.10">
    <property type="match status" value="1"/>
</dbReference>
<evidence type="ECO:0000256" key="1">
    <source>
        <dbReference type="ARBA" id="ARBA00007734"/>
    </source>
</evidence>
<feature type="region of interest" description="Disordered" evidence="3">
    <location>
        <begin position="27"/>
        <end position="68"/>
    </location>
</feature>
<dbReference type="EMBL" id="QFPN01000008">
    <property type="protein sequence ID" value="PZQ13141.1"/>
    <property type="molecule type" value="Genomic_DNA"/>
</dbReference>
<feature type="chain" id="PRO_5016105958" evidence="4">
    <location>
        <begin position="33"/>
        <end position="256"/>
    </location>
</feature>
<gene>
    <name evidence="6" type="ORF">DI565_14930</name>
</gene>
<dbReference type="PANTHER" id="PTHR37423:SF2">
    <property type="entry name" value="MEMBRANE-BOUND LYTIC MUREIN TRANSGLYCOSYLASE C"/>
    <property type="match status" value="1"/>
</dbReference>
<dbReference type="AlphaFoldDB" id="A0A2W5K8A5"/>
<sequence>MPEGCRVPRDAGLRLAAATLGFAVWGAGPAAAQPPAPPEPQSAPAAALAPEAPVPTAPIAAPDRAPAEPAEPDLRAMVRREAEAQGLPPEVAEAVATVESGFDPKAVGGVGEIGLMQVLPSTARMLGFADPLPRLFDPETNARYGVRYLAEAWRLTGQDICGTVMKYRAGHGETRFSHRSVAYCVRVRELLAASGFKVTGTVPAATFGAPAGRLGAGPGVRRLANGRVRMRFNWAAVDLKRKTLDRAGASGLRIVE</sequence>
<comment type="similarity">
    <text evidence="2">Belongs to the virb1 family.</text>
</comment>
<evidence type="ECO:0000313" key="6">
    <source>
        <dbReference type="EMBL" id="PZQ13141.1"/>
    </source>
</evidence>
<reference evidence="6 7" key="1">
    <citation type="submission" date="2017-08" db="EMBL/GenBank/DDBJ databases">
        <title>Infants hospitalized years apart are colonized by the same room-sourced microbial strains.</title>
        <authorList>
            <person name="Brooks B."/>
            <person name="Olm M.R."/>
            <person name="Firek B.A."/>
            <person name="Baker R."/>
            <person name="Thomas B.C."/>
            <person name="Morowitz M.J."/>
            <person name="Banfield J.F."/>
        </authorList>
    </citation>
    <scope>NUCLEOTIDE SEQUENCE [LARGE SCALE GENOMIC DNA]</scope>
    <source>
        <strain evidence="6">S2_005_003_R2_43</strain>
    </source>
</reference>
<comment type="similarity">
    <text evidence="1">Belongs to the transglycosylase Slt family.</text>
</comment>
<dbReference type="InterPro" id="IPR008258">
    <property type="entry name" value="Transglycosylase_SLT_dom_1"/>
</dbReference>
<feature type="signal peptide" evidence="4">
    <location>
        <begin position="1"/>
        <end position="32"/>
    </location>
</feature>
<evidence type="ECO:0000256" key="2">
    <source>
        <dbReference type="ARBA" id="ARBA00009387"/>
    </source>
</evidence>
<keyword evidence="4" id="KW-0732">Signal</keyword>
<feature type="compositionally biased region" description="Low complexity" evidence="3">
    <location>
        <begin position="57"/>
        <end position="68"/>
    </location>
</feature>
<organism evidence="6 7">
    <name type="scientific">Ancylobacter novellus</name>
    <name type="common">Thiobacillus novellus</name>
    <dbReference type="NCBI Taxonomy" id="921"/>
    <lineage>
        <taxon>Bacteria</taxon>
        <taxon>Pseudomonadati</taxon>
        <taxon>Pseudomonadota</taxon>
        <taxon>Alphaproteobacteria</taxon>
        <taxon>Hyphomicrobiales</taxon>
        <taxon>Xanthobacteraceae</taxon>
        <taxon>Ancylobacter</taxon>
    </lineage>
</organism>
<feature type="compositionally biased region" description="Low complexity" evidence="3">
    <location>
        <begin position="42"/>
        <end position="51"/>
    </location>
</feature>
<dbReference type="Proteomes" id="UP000249577">
    <property type="component" value="Unassembled WGS sequence"/>
</dbReference>
<dbReference type="SUPFAM" id="SSF53955">
    <property type="entry name" value="Lysozyme-like"/>
    <property type="match status" value="1"/>
</dbReference>